<evidence type="ECO:0000313" key="8">
    <source>
        <dbReference type="Proteomes" id="UP000289340"/>
    </source>
</evidence>
<dbReference type="AlphaFoldDB" id="A0A445M5K2"/>
<keyword evidence="8" id="KW-1185">Reference proteome</keyword>
<comment type="caution">
    <text evidence="7">The sequence shown here is derived from an EMBL/GenBank/DDBJ whole genome shotgun (WGS) entry which is preliminary data.</text>
</comment>
<evidence type="ECO:0000256" key="1">
    <source>
        <dbReference type="ARBA" id="ARBA00001974"/>
    </source>
</evidence>
<feature type="compositionally biased region" description="Basic and acidic residues" evidence="5">
    <location>
        <begin position="640"/>
        <end position="656"/>
    </location>
</feature>
<sequence>MASTLSCNSFNHSMAVFSKSHFSILMYKELSLDISPCVSYGSRTTKQRKTLMQIKATVAEEPPGVWKTVVVSENGGGGDGAPQKKKKLKVLVAGGGIGGLVFALAAKRKGFEIQSNASADLEAIDLEVAEEVMRAGCITDDRINGLVDGISGSWYIKFDTFTPAAERGLPVTRVISRMTLQEILARAVGEDVIMNDSNVVDFVDHGGKVTVELENVQKYDGDLLVGADGIWSKVRKKLFGQTEATYSGYTCYTGIADFVPADIESVGLNFPAGRYQVFLGHKQYFVSSDVGAGKMQWYGFHQEPAGGADIPNGKKERFLKIFEGWCDNVIDLIHATEEEAILRRDIYDRTPTFTWGKGRVTLLAVSFIFRPNKVVQDSYQLALELDNAWQRSIKSGSPIDIDSSLKSYERERRLRVAIVHGMARMAAMMASTYKAYLGVGLGPLEFLTKFWIPHPGRVGGRFFTDKMIPLMLNWILAPNLKADQYVVGSQTKYVAQNAVTFANGQLHRWFEANNALERAINGEWILLPCGDEAGTTKPICLSQDEIKPCTIGARNYYMTVILVPSITKMQKDHPGSSIIIPLPQVSQIHARINYKDGAFFLTDLRSQHGTWITDNEGRRYKVPPNYPARVRPSDVIEFGSDKVTRSAPRESEKEGTKLYQKV</sequence>
<accession>A0A445M5K2</accession>
<protein>
    <submittedName>
        <fullName evidence="7">Zeaxanthin epoxidase, chloroplastic isoform A</fullName>
    </submittedName>
</protein>
<feature type="region of interest" description="Disordered" evidence="5">
    <location>
        <begin position="640"/>
        <end position="662"/>
    </location>
</feature>
<organism evidence="7 8">
    <name type="scientific">Glycine soja</name>
    <name type="common">Wild soybean</name>
    <dbReference type="NCBI Taxonomy" id="3848"/>
    <lineage>
        <taxon>Eukaryota</taxon>
        <taxon>Viridiplantae</taxon>
        <taxon>Streptophyta</taxon>
        <taxon>Embryophyta</taxon>
        <taxon>Tracheophyta</taxon>
        <taxon>Spermatophyta</taxon>
        <taxon>Magnoliopsida</taxon>
        <taxon>eudicotyledons</taxon>
        <taxon>Gunneridae</taxon>
        <taxon>Pentapetalae</taxon>
        <taxon>rosids</taxon>
        <taxon>fabids</taxon>
        <taxon>Fabales</taxon>
        <taxon>Fabaceae</taxon>
        <taxon>Papilionoideae</taxon>
        <taxon>50 kb inversion clade</taxon>
        <taxon>NPAAA clade</taxon>
        <taxon>indigoferoid/millettioid clade</taxon>
        <taxon>Phaseoleae</taxon>
        <taxon>Glycine</taxon>
        <taxon>Glycine subgen. Soja</taxon>
    </lineage>
</organism>
<dbReference type="InterPro" id="IPR008984">
    <property type="entry name" value="SMAD_FHA_dom_sf"/>
</dbReference>
<dbReference type="InterPro" id="IPR000253">
    <property type="entry name" value="FHA_dom"/>
</dbReference>
<dbReference type="PANTHER" id="PTHR46496">
    <property type="match status" value="1"/>
</dbReference>
<dbReference type="Gene3D" id="3.50.50.60">
    <property type="entry name" value="FAD/NAD(P)-binding domain"/>
    <property type="match status" value="1"/>
</dbReference>
<dbReference type="PROSITE" id="PS50006">
    <property type="entry name" value="FHA_DOMAIN"/>
    <property type="match status" value="1"/>
</dbReference>
<dbReference type="GO" id="GO:0016491">
    <property type="term" value="F:oxidoreductase activity"/>
    <property type="evidence" value="ECO:0007669"/>
    <property type="project" value="UniProtKB-KW"/>
</dbReference>
<keyword evidence="4" id="KW-0560">Oxidoreductase</keyword>
<evidence type="ECO:0000259" key="6">
    <source>
        <dbReference type="PROSITE" id="PS50006"/>
    </source>
</evidence>
<dbReference type="CDD" id="cd22702">
    <property type="entry name" value="FHA_ZEP-like"/>
    <property type="match status" value="1"/>
</dbReference>
<keyword evidence="3" id="KW-0274">FAD</keyword>
<gene>
    <name evidence="7" type="ORF">D0Y65_001957</name>
</gene>
<feature type="domain" description="FHA" evidence="6">
    <location>
        <begin position="567"/>
        <end position="617"/>
    </location>
</feature>
<evidence type="ECO:0000256" key="4">
    <source>
        <dbReference type="ARBA" id="ARBA00023002"/>
    </source>
</evidence>
<comment type="cofactor">
    <cofactor evidence="1">
        <name>FAD</name>
        <dbReference type="ChEBI" id="CHEBI:57692"/>
    </cofactor>
</comment>
<name>A0A445M5K2_GLYSO</name>
<dbReference type="SUPFAM" id="SSF51905">
    <property type="entry name" value="FAD/NAD(P)-binding domain"/>
    <property type="match status" value="1"/>
</dbReference>
<dbReference type="Gene3D" id="2.60.200.20">
    <property type="match status" value="1"/>
</dbReference>
<dbReference type="EMBL" id="QZWG01000001">
    <property type="protein sequence ID" value="RZC30661.1"/>
    <property type="molecule type" value="Genomic_DNA"/>
</dbReference>
<evidence type="ECO:0000256" key="2">
    <source>
        <dbReference type="ARBA" id="ARBA00022630"/>
    </source>
</evidence>
<dbReference type="Proteomes" id="UP000289340">
    <property type="component" value="Chromosome 1"/>
</dbReference>
<evidence type="ECO:0000313" key="7">
    <source>
        <dbReference type="EMBL" id="RZC30661.1"/>
    </source>
</evidence>
<dbReference type="SUPFAM" id="SSF49879">
    <property type="entry name" value="SMAD/FHA domain"/>
    <property type="match status" value="1"/>
</dbReference>
<evidence type="ECO:0000256" key="5">
    <source>
        <dbReference type="SAM" id="MobiDB-lite"/>
    </source>
</evidence>
<dbReference type="InterPro" id="IPR036188">
    <property type="entry name" value="FAD/NAD-bd_sf"/>
</dbReference>
<keyword evidence="2" id="KW-0285">Flavoprotein</keyword>
<dbReference type="PANTHER" id="PTHR46496:SF1">
    <property type="entry name" value="ZEAXANTHIN EPOXIDASE, CHLOROPLASTIC"/>
    <property type="match status" value="1"/>
</dbReference>
<dbReference type="Pfam" id="PF00498">
    <property type="entry name" value="FHA"/>
    <property type="match status" value="1"/>
</dbReference>
<evidence type="ECO:0000256" key="3">
    <source>
        <dbReference type="ARBA" id="ARBA00022827"/>
    </source>
</evidence>
<dbReference type="PRINTS" id="PR00420">
    <property type="entry name" value="RNGMNOXGNASE"/>
</dbReference>
<proteinExistence type="predicted"/>
<reference evidence="7 8" key="1">
    <citation type="submission" date="2018-09" db="EMBL/GenBank/DDBJ databases">
        <title>A high-quality reference genome of wild soybean provides a powerful tool to mine soybean genomes.</title>
        <authorList>
            <person name="Xie M."/>
            <person name="Chung C.Y.L."/>
            <person name="Li M.-W."/>
            <person name="Wong F.-L."/>
            <person name="Chan T.-F."/>
            <person name="Lam H.-M."/>
        </authorList>
    </citation>
    <scope>NUCLEOTIDE SEQUENCE [LARGE SCALE GENOMIC DNA]</scope>
    <source>
        <strain evidence="8">cv. W05</strain>
        <tissue evidence="7">Hypocotyl of etiolated seedlings</tissue>
    </source>
</reference>